<organism evidence="1 2">
    <name type="scientific">Biomphalaria pfeifferi</name>
    <name type="common">Bloodfluke planorb</name>
    <name type="synonym">Freshwater snail</name>
    <dbReference type="NCBI Taxonomy" id="112525"/>
    <lineage>
        <taxon>Eukaryota</taxon>
        <taxon>Metazoa</taxon>
        <taxon>Spiralia</taxon>
        <taxon>Lophotrochozoa</taxon>
        <taxon>Mollusca</taxon>
        <taxon>Gastropoda</taxon>
        <taxon>Heterobranchia</taxon>
        <taxon>Euthyneura</taxon>
        <taxon>Panpulmonata</taxon>
        <taxon>Hygrophila</taxon>
        <taxon>Lymnaeoidea</taxon>
        <taxon>Planorbidae</taxon>
        <taxon>Biomphalaria</taxon>
    </lineage>
</organism>
<name>A0AAD8EZF3_BIOPF</name>
<evidence type="ECO:0000313" key="2">
    <source>
        <dbReference type="Proteomes" id="UP001233172"/>
    </source>
</evidence>
<dbReference type="Proteomes" id="UP001233172">
    <property type="component" value="Unassembled WGS sequence"/>
</dbReference>
<protein>
    <submittedName>
        <fullName evidence="1">Uncharacterized protein</fullName>
    </submittedName>
</protein>
<evidence type="ECO:0000313" key="1">
    <source>
        <dbReference type="EMBL" id="KAK0045018.1"/>
    </source>
</evidence>
<keyword evidence="2" id="KW-1185">Reference proteome</keyword>
<proteinExistence type="predicted"/>
<sequence length="72" mass="7957">MLSSMGETGDVPVTIVPLSVSICGSAVTAAMMDGQKNESHWLDLSDKIEAIDRLETRKELNEYFTNAKRCHD</sequence>
<dbReference type="EMBL" id="JASAOG010000188">
    <property type="protein sequence ID" value="KAK0045018.1"/>
    <property type="molecule type" value="Genomic_DNA"/>
</dbReference>
<comment type="caution">
    <text evidence="1">The sequence shown here is derived from an EMBL/GenBank/DDBJ whole genome shotgun (WGS) entry which is preliminary data.</text>
</comment>
<gene>
    <name evidence="1" type="ORF">Bpfe_025596</name>
</gene>
<dbReference type="AlphaFoldDB" id="A0AAD8EZF3"/>
<reference evidence="1" key="1">
    <citation type="journal article" date="2023" name="PLoS Negl. Trop. Dis.">
        <title>A genome sequence for Biomphalaria pfeifferi, the major vector snail for the human-infecting parasite Schistosoma mansoni.</title>
        <authorList>
            <person name="Bu L."/>
            <person name="Lu L."/>
            <person name="Laidemitt M.R."/>
            <person name="Zhang S.M."/>
            <person name="Mutuku M."/>
            <person name="Mkoji G."/>
            <person name="Steinauer M."/>
            <person name="Loker E.S."/>
        </authorList>
    </citation>
    <scope>NUCLEOTIDE SEQUENCE</scope>
    <source>
        <strain evidence="1">KasaAsao</strain>
    </source>
</reference>
<accession>A0AAD8EZF3</accession>
<reference evidence="1" key="2">
    <citation type="submission" date="2023-04" db="EMBL/GenBank/DDBJ databases">
        <authorList>
            <person name="Bu L."/>
            <person name="Lu L."/>
            <person name="Laidemitt M.R."/>
            <person name="Zhang S.M."/>
            <person name="Mutuku M."/>
            <person name="Mkoji G."/>
            <person name="Steinauer M."/>
            <person name="Loker E.S."/>
        </authorList>
    </citation>
    <scope>NUCLEOTIDE SEQUENCE</scope>
    <source>
        <strain evidence="1">KasaAsao</strain>
        <tissue evidence="1">Whole Snail</tissue>
    </source>
</reference>